<keyword evidence="3" id="KW-0134">Cell wall</keyword>
<dbReference type="GO" id="GO:0005975">
    <property type="term" value="P:carbohydrate metabolic process"/>
    <property type="evidence" value="ECO:0007669"/>
    <property type="project" value="InterPro"/>
</dbReference>
<protein>
    <recommendedName>
        <fullName evidence="11">Polygalacturonase</fullName>
    </recommendedName>
</protein>
<organism evidence="9 10">
    <name type="scientific">Trapa incisa</name>
    <dbReference type="NCBI Taxonomy" id="236973"/>
    <lineage>
        <taxon>Eukaryota</taxon>
        <taxon>Viridiplantae</taxon>
        <taxon>Streptophyta</taxon>
        <taxon>Embryophyta</taxon>
        <taxon>Tracheophyta</taxon>
        <taxon>Spermatophyta</taxon>
        <taxon>Magnoliopsida</taxon>
        <taxon>eudicotyledons</taxon>
        <taxon>Gunneridae</taxon>
        <taxon>Pentapetalae</taxon>
        <taxon>rosids</taxon>
        <taxon>malvids</taxon>
        <taxon>Myrtales</taxon>
        <taxon>Lythraceae</taxon>
        <taxon>Trapa</taxon>
    </lineage>
</organism>
<evidence type="ECO:0000256" key="7">
    <source>
        <dbReference type="ARBA" id="ARBA00023316"/>
    </source>
</evidence>
<dbReference type="Pfam" id="PF00295">
    <property type="entry name" value="Glyco_hydro_28"/>
    <property type="match status" value="1"/>
</dbReference>
<reference evidence="9 10" key="1">
    <citation type="journal article" date="2023" name="Hortic Res">
        <title>Pangenome of water caltrop reveals structural variations and asymmetric subgenome divergence after allopolyploidization.</title>
        <authorList>
            <person name="Zhang X."/>
            <person name="Chen Y."/>
            <person name="Wang L."/>
            <person name="Yuan Y."/>
            <person name="Fang M."/>
            <person name="Shi L."/>
            <person name="Lu R."/>
            <person name="Comes H.P."/>
            <person name="Ma Y."/>
            <person name="Chen Y."/>
            <person name="Huang G."/>
            <person name="Zhou Y."/>
            <person name="Zheng Z."/>
            <person name="Qiu Y."/>
        </authorList>
    </citation>
    <scope>NUCLEOTIDE SEQUENCE [LARGE SCALE GENOMIC DNA]</scope>
    <source>
        <tissue evidence="9">Roots</tissue>
    </source>
</reference>
<dbReference type="Proteomes" id="UP001345219">
    <property type="component" value="Chromosome 21"/>
</dbReference>
<keyword evidence="4" id="KW-0964">Secreted</keyword>
<proteinExistence type="inferred from homology"/>
<evidence type="ECO:0000256" key="1">
    <source>
        <dbReference type="ARBA" id="ARBA00004191"/>
    </source>
</evidence>
<evidence type="ECO:0000256" key="4">
    <source>
        <dbReference type="ARBA" id="ARBA00022525"/>
    </source>
</evidence>
<evidence type="ECO:0000256" key="8">
    <source>
        <dbReference type="RuleBase" id="RU361169"/>
    </source>
</evidence>
<keyword evidence="7" id="KW-0961">Cell wall biogenesis/degradation</keyword>
<keyword evidence="6 8" id="KW-0326">Glycosidase</keyword>
<dbReference type="EMBL" id="JAXIOK010000018">
    <property type="protein sequence ID" value="KAK4750331.1"/>
    <property type="molecule type" value="Genomic_DNA"/>
</dbReference>
<keyword evidence="5 8" id="KW-0378">Hydrolase</keyword>
<dbReference type="AlphaFoldDB" id="A0AAN7PKL0"/>
<dbReference type="InterPro" id="IPR012334">
    <property type="entry name" value="Pectin_lyas_fold"/>
</dbReference>
<gene>
    <name evidence="9" type="ORF">SAY87_027780</name>
</gene>
<evidence type="ECO:0000256" key="5">
    <source>
        <dbReference type="ARBA" id="ARBA00022801"/>
    </source>
</evidence>
<evidence type="ECO:0000313" key="10">
    <source>
        <dbReference type="Proteomes" id="UP001345219"/>
    </source>
</evidence>
<dbReference type="GO" id="GO:0071555">
    <property type="term" value="P:cell wall organization"/>
    <property type="evidence" value="ECO:0007669"/>
    <property type="project" value="UniProtKB-KW"/>
</dbReference>
<name>A0AAN7PKL0_9MYRT</name>
<evidence type="ECO:0000313" key="9">
    <source>
        <dbReference type="EMBL" id="KAK4750331.1"/>
    </source>
</evidence>
<comment type="similarity">
    <text evidence="2 8">Belongs to the glycosyl hydrolase 28 family.</text>
</comment>
<dbReference type="Gene3D" id="2.160.20.10">
    <property type="entry name" value="Single-stranded right-handed beta-helix, Pectin lyase-like"/>
    <property type="match status" value="1"/>
</dbReference>
<sequence>MNRAVRTYPISAYQVNEHAPSSSTSITAPTTVDVPTNSLSKKSLCVANLLLWGVKISGVTYKNIRGTSATPEAVTFECSTSNHCTGIHLQDVNLMYMNKAATSSCSNVRGTSTRASVVLGRCLSS</sequence>
<dbReference type="InterPro" id="IPR000743">
    <property type="entry name" value="Glyco_hydro_28"/>
</dbReference>
<accession>A0AAN7PKL0</accession>
<keyword evidence="10" id="KW-1185">Reference proteome</keyword>
<comment type="caution">
    <text evidence="9">The sequence shown here is derived from an EMBL/GenBank/DDBJ whole genome shotgun (WGS) entry which is preliminary data.</text>
</comment>
<comment type="subcellular location">
    <subcellularLocation>
        <location evidence="1">Secreted</location>
        <location evidence="1">Cell wall</location>
    </subcellularLocation>
</comment>
<evidence type="ECO:0000256" key="2">
    <source>
        <dbReference type="ARBA" id="ARBA00008834"/>
    </source>
</evidence>
<dbReference type="GO" id="GO:0004650">
    <property type="term" value="F:polygalacturonase activity"/>
    <property type="evidence" value="ECO:0007669"/>
    <property type="project" value="InterPro"/>
</dbReference>
<evidence type="ECO:0008006" key="11">
    <source>
        <dbReference type="Google" id="ProtNLM"/>
    </source>
</evidence>
<evidence type="ECO:0000256" key="3">
    <source>
        <dbReference type="ARBA" id="ARBA00022512"/>
    </source>
</evidence>
<dbReference type="InterPro" id="IPR011050">
    <property type="entry name" value="Pectin_lyase_fold/virulence"/>
</dbReference>
<dbReference type="PANTHER" id="PTHR31375">
    <property type="match status" value="1"/>
</dbReference>
<dbReference type="SUPFAM" id="SSF51126">
    <property type="entry name" value="Pectin lyase-like"/>
    <property type="match status" value="1"/>
</dbReference>
<evidence type="ECO:0000256" key="6">
    <source>
        <dbReference type="ARBA" id="ARBA00023295"/>
    </source>
</evidence>